<feature type="transmembrane region" description="Helical" evidence="1">
    <location>
        <begin position="129"/>
        <end position="153"/>
    </location>
</feature>
<feature type="transmembrane region" description="Helical" evidence="1">
    <location>
        <begin position="6"/>
        <end position="25"/>
    </location>
</feature>
<name>A0ABT4QAU6_9BACL</name>
<dbReference type="Proteomes" id="UP001527882">
    <property type="component" value="Unassembled WGS sequence"/>
</dbReference>
<keyword evidence="1" id="KW-1133">Transmembrane helix</keyword>
<protein>
    <submittedName>
        <fullName evidence="2">Uncharacterized protein</fullName>
    </submittedName>
</protein>
<feature type="transmembrane region" description="Helical" evidence="1">
    <location>
        <begin position="71"/>
        <end position="90"/>
    </location>
</feature>
<accession>A0ABT4QAU6</accession>
<dbReference type="InterPro" id="IPR048147">
    <property type="entry name" value="CBO0543-like"/>
</dbReference>
<reference evidence="2 3" key="1">
    <citation type="submission" date="2022-12" db="EMBL/GenBank/DDBJ databases">
        <title>Draft genome sequence of Paenibacillus sp. dW9.</title>
        <authorList>
            <person name="Choi E.-W."/>
            <person name="Kim D.-U."/>
        </authorList>
    </citation>
    <scope>NUCLEOTIDE SEQUENCE [LARGE SCALE GENOMIC DNA]</scope>
    <source>
        <strain evidence="3">dW9</strain>
    </source>
</reference>
<evidence type="ECO:0000313" key="2">
    <source>
        <dbReference type="EMBL" id="MCZ8514005.1"/>
    </source>
</evidence>
<evidence type="ECO:0000256" key="1">
    <source>
        <dbReference type="SAM" id="Phobius"/>
    </source>
</evidence>
<proteinExistence type="predicted"/>
<dbReference type="RefSeq" id="WP_269882526.1">
    <property type="nucleotide sequence ID" value="NZ_JAQAGZ010000010.1"/>
</dbReference>
<keyword evidence="1" id="KW-0472">Membrane</keyword>
<gene>
    <name evidence="2" type="ORF">O9H85_16560</name>
</gene>
<dbReference type="EMBL" id="JAQAGZ010000010">
    <property type="protein sequence ID" value="MCZ8514005.1"/>
    <property type="molecule type" value="Genomic_DNA"/>
</dbReference>
<keyword evidence="1" id="KW-0812">Transmembrane</keyword>
<sequence length="159" mass="18203">MRGISAEAVLLCIAYGGSLAALVLVPNDRRRESQAVFLFFGLVTWVLGLAAVEAGWLTYPVREFQSATQTSFVFEFLAFPVVSIYFNLYFPQGRSPWIQAGYGGAFAAAITVPEFFIEKYTQLIEYHGWTWYWTFVSVMLTLWVSRLFYVWFFRVNGKA</sequence>
<organism evidence="2 3">
    <name type="scientific">Paenibacillus gyeongsangnamensis</name>
    <dbReference type="NCBI Taxonomy" id="3388067"/>
    <lineage>
        <taxon>Bacteria</taxon>
        <taxon>Bacillati</taxon>
        <taxon>Bacillota</taxon>
        <taxon>Bacilli</taxon>
        <taxon>Bacillales</taxon>
        <taxon>Paenibacillaceae</taxon>
        <taxon>Paenibacillus</taxon>
    </lineage>
</organism>
<keyword evidence="3" id="KW-1185">Reference proteome</keyword>
<feature type="transmembrane region" description="Helical" evidence="1">
    <location>
        <begin position="97"/>
        <end position="117"/>
    </location>
</feature>
<dbReference type="NCBIfam" id="NF041644">
    <property type="entry name" value="CBO0543_fam"/>
    <property type="match status" value="1"/>
</dbReference>
<feature type="transmembrane region" description="Helical" evidence="1">
    <location>
        <begin position="37"/>
        <end position="59"/>
    </location>
</feature>
<evidence type="ECO:0000313" key="3">
    <source>
        <dbReference type="Proteomes" id="UP001527882"/>
    </source>
</evidence>
<comment type="caution">
    <text evidence="2">The sequence shown here is derived from an EMBL/GenBank/DDBJ whole genome shotgun (WGS) entry which is preliminary data.</text>
</comment>